<dbReference type="GO" id="GO:0003700">
    <property type="term" value="F:DNA-binding transcription factor activity"/>
    <property type="evidence" value="ECO:0007669"/>
    <property type="project" value="InterPro"/>
</dbReference>
<dbReference type="eggNOG" id="COG1595">
    <property type="taxonomic scope" value="Bacteria"/>
</dbReference>
<evidence type="ECO:0000259" key="6">
    <source>
        <dbReference type="Pfam" id="PF04542"/>
    </source>
</evidence>
<protein>
    <recommendedName>
        <fullName evidence="2">RNA polymerase sigma factor SigS</fullName>
    </recommendedName>
</protein>
<evidence type="ECO:0000256" key="2">
    <source>
        <dbReference type="ARBA" id="ARBA00021245"/>
    </source>
</evidence>
<dbReference type="OrthoDB" id="1767844at2"/>
<dbReference type="SUPFAM" id="SSF46894">
    <property type="entry name" value="C-terminal effector domain of the bipartite response regulators"/>
    <property type="match status" value="1"/>
</dbReference>
<dbReference type="Pfam" id="PF04542">
    <property type="entry name" value="Sigma70_r2"/>
    <property type="match status" value="1"/>
</dbReference>
<dbReference type="InterPro" id="IPR007627">
    <property type="entry name" value="RNA_pol_sigma70_r2"/>
</dbReference>
<dbReference type="InterPro" id="IPR014284">
    <property type="entry name" value="RNA_pol_sigma-70_dom"/>
</dbReference>
<evidence type="ECO:0000313" key="7">
    <source>
        <dbReference type="EMBL" id="EKU93940.1"/>
    </source>
</evidence>
<reference evidence="7 8" key="1">
    <citation type="submission" date="2012-09" db="EMBL/GenBank/DDBJ databases">
        <title>The Genome Sequence of Alloiococcus otitis ATCC 51267.</title>
        <authorList>
            <consortium name="The Broad Institute Genome Sequencing Platform"/>
            <person name="Earl A."/>
            <person name="Ward D."/>
            <person name="Feldgarden M."/>
            <person name="Gevers D."/>
            <person name="Huys G."/>
            <person name="Walker B."/>
            <person name="Young S.K."/>
            <person name="Zeng Q."/>
            <person name="Gargeya S."/>
            <person name="Fitzgerald M."/>
            <person name="Haas B."/>
            <person name="Abouelleil A."/>
            <person name="Alvarado L."/>
            <person name="Arachchi H.M."/>
            <person name="Berlin A.M."/>
            <person name="Chapman S.B."/>
            <person name="Goldberg J."/>
            <person name="Griggs A."/>
            <person name="Gujja S."/>
            <person name="Hansen M."/>
            <person name="Howarth C."/>
            <person name="Imamovic A."/>
            <person name="Larimer J."/>
            <person name="McCowen C."/>
            <person name="Montmayeur A."/>
            <person name="Murphy C."/>
            <person name="Neiman D."/>
            <person name="Pearson M."/>
            <person name="Priest M."/>
            <person name="Roberts A."/>
            <person name="Saif S."/>
            <person name="Shea T."/>
            <person name="Sisk P."/>
            <person name="Sykes S."/>
            <person name="Wortman J."/>
            <person name="Nusbaum C."/>
            <person name="Birren B."/>
        </authorList>
    </citation>
    <scope>NUCLEOTIDE SEQUENCE [LARGE SCALE GENOMIC DNA]</scope>
    <source>
        <strain evidence="7 8">ATCC 51267</strain>
    </source>
</reference>
<dbReference type="GO" id="GO:0003677">
    <property type="term" value="F:DNA binding"/>
    <property type="evidence" value="ECO:0007669"/>
    <property type="project" value="InterPro"/>
</dbReference>
<dbReference type="InterPro" id="IPR016032">
    <property type="entry name" value="Sig_transdc_resp-reg_C-effctor"/>
</dbReference>
<evidence type="ECO:0000256" key="1">
    <source>
        <dbReference type="ARBA" id="ARBA00007788"/>
    </source>
</evidence>
<evidence type="ECO:0000256" key="4">
    <source>
        <dbReference type="ARBA" id="ARBA00023163"/>
    </source>
</evidence>
<evidence type="ECO:0000256" key="5">
    <source>
        <dbReference type="ARBA" id="ARBA00024701"/>
    </source>
</evidence>
<proteinExistence type="inferred from homology"/>
<comment type="similarity">
    <text evidence="1">Belongs to the sigma-70 factor family.</text>
</comment>
<dbReference type="Gene3D" id="1.10.1740.10">
    <property type="match status" value="1"/>
</dbReference>
<accession>K9EXK3</accession>
<keyword evidence="3" id="KW-0805">Transcription regulation</keyword>
<keyword evidence="4" id="KW-0804">Transcription</keyword>
<dbReference type="HOGENOM" id="CLU_090333_1_0_9"/>
<dbReference type="GO" id="GO:0006352">
    <property type="term" value="P:DNA-templated transcription initiation"/>
    <property type="evidence" value="ECO:0007669"/>
    <property type="project" value="InterPro"/>
</dbReference>
<dbReference type="InterPro" id="IPR013325">
    <property type="entry name" value="RNA_pol_sigma_r2"/>
</dbReference>
<name>K9EXK3_9LACT</name>
<comment type="caution">
    <text evidence="7">The sequence shown here is derived from an EMBL/GenBank/DDBJ whole genome shotgun (WGS) entry which is preliminary data.</text>
</comment>
<feature type="domain" description="RNA polymerase sigma-70 region 2" evidence="6">
    <location>
        <begin position="16"/>
        <end position="75"/>
    </location>
</feature>
<keyword evidence="8" id="KW-1185">Reference proteome</keyword>
<dbReference type="NCBIfam" id="TIGR02937">
    <property type="entry name" value="sigma70-ECF"/>
    <property type="match status" value="1"/>
</dbReference>
<dbReference type="EMBL" id="AGXA01000011">
    <property type="protein sequence ID" value="EKU93940.1"/>
    <property type="molecule type" value="Genomic_DNA"/>
</dbReference>
<dbReference type="Proteomes" id="UP000009875">
    <property type="component" value="Unassembled WGS sequence"/>
</dbReference>
<dbReference type="AlphaFoldDB" id="K9EXK3"/>
<dbReference type="STRING" id="883081.HMPREF9698_00536"/>
<sequence>MVLVLQSVDGDVYQALVEECKPVIYKAIGGRYIAGYDQEDLFQEANIVLLRAIENYQFGSDIRFMPYFSHCLKNHYNSLGRKSLANKRKSLNQAISMDYLAEVSGHEFFLTKLGKQFDPAEKMMANESYQAYTSSLSKFEMDVFKLYLKNHSLDQIAQELGQDLVKVKSAVYRCNSKLKKSFS</sequence>
<evidence type="ECO:0000256" key="3">
    <source>
        <dbReference type="ARBA" id="ARBA00023015"/>
    </source>
</evidence>
<comment type="function">
    <text evidence="5">Sigma factors are initiation factors that promote the attachment of RNA polymerase to specific initiation sites and are then released. Sigma-S contributes to the protection against external stress, thus playing a role in cellular fitness and survival.</text>
</comment>
<dbReference type="SUPFAM" id="SSF88946">
    <property type="entry name" value="Sigma2 domain of RNA polymerase sigma factors"/>
    <property type="match status" value="1"/>
</dbReference>
<organism evidence="7 8">
    <name type="scientific">Alloiococcus otitis ATCC 51267</name>
    <dbReference type="NCBI Taxonomy" id="883081"/>
    <lineage>
        <taxon>Bacteria</taxon>
        <taxon>Bacillati</taxon>
        <taxon>Bacillota</taxon>
        <taxon>Bacilli</taxon>
        <taxon>Lactobacillales</taxon>
        <taxon>Carnobacteriaceae</taxon>
        <taxon>Alloiococcus</taxon>
    </lineage>
</organism>
<evidence type="ECO:0000313" key="8">
    <source>
        <dbReference type="Proteomes" id="UP000009875"/>
    </source>
</evidence>
<gene>
    <name evidence="7" type="ORF">HMPREF9698_00536</name>
</gene>